<sequence length="448" mass="46782">MRRHQPVPIGAGTVIAAVVAALITVLAGLVAAAPKARAATLTRIGDFGANPGNIQMHLYVPDNVAARPGILVAMHGCNGRATDFHQQTEFASLADRYGFVVIYPQANKSANGLSNCFDVWSAEALRHGGGSDPVSIVSMVDYVVRRHNGDPARVFATGFSSGAMETVNLLATYPDVFRAGAPFAGVPFGCLGPPGCNDRAPQQWGDLVRNAHPGYTGPRPRLMAWHGTADDVLNFSMLQKEVDQWTDVHGVSRTPTSTTSPQSGWTRRVYGSGQVEAYTVSGAGHNLPHPGMAAHAIRFFGLDGTGPTPTPTPTPTPSATPGGDGRIRGVASGRCLDVPNSSTADGTQPQLWDCHGGANQRWTLTASQELRVLGGKCLDAAGTGNGARIQLYSCWGGANQKWRVGPDGTIVGVQSGLCLDAAGTGNGARLQLYSCHGGANQKWSLGAA</sequence>
<proteinExistence type="predicted"/>
<accession>A0AA37BLE7</accession>
<dbReference type="InterPro" id="IPR010126">
    <property type="entry name" value="Esterase_phb"/>
</dbReference>
<dbReference type="NCBIfam" id="TIGR01840">
    <property type="entry name" value="esterase_phb"/>
    <property type="match status" value="1"/>
</dbReference>
<name>A0AA37BLE7_9ACTN</name>
<keyword evidence="2" id="KW-0378">Hydrolase</keyword>
<dbReference type="EMBL" id="BMQD01000018">
    <property type="protein sequence ID" value="GGK86251.1"/>
    <property type="molecule type" value="Genomic_DNA"/>
</dbReference>
<dbReference type="PANTHER" id="PTHR43037">
    <property type="entry name" value="UNNAMED PRODUCT-RELATED"/>
    <property type="match status" value="1"/>
</dbReference>
<evidence type="ECO:0000256" key="3">
    <source>
        <dbReference type="SAM" id="MobiDB-lite"/>
    </source>
</evidence>
<dbReference type="Proteomes" id="UP000627984">
    <property type="component" value="Unassembled WGS sequence"/>
</dbReference>
<dbReference type="SUPFAM" id="SSF53474">
    <property type="entry name" value="alpha/beta-Hydrolases"/>
    <property type="match status" value="2"/>
</dbReference>
<organism evidence="5 6">
    <name type="scientific">Planomonospora parontospora</name>
    <dbReference type="NCBI Taxonomy" id="58119"/>
    <lineage>
        <taxon>Bacteria</taxon>
        <taxon>Bacillati</taxon>
        <taxon>Actinomycetota</taxon>
        <taxon>Actinomycetes</taxon>
        <taxon>Streptosporangiales</taxon>
        <taxon>Streptosporangiaceae</taxon>
        <taxon>Planomonospora</taxon>
    </lineage>
</organism>
<dbReference type="SMART" id="SM00458">
    <property type="entry name" value="RICIN"/>
    <property type="match status" value="1"/>
</dbReference>
<gene>
    <name evidence="5" type="ORF">GCM10010126_51860</name>
</gene>
<dbReference type="Pfam" id="PF00652">
    <property type="entry name" value="Ricin_B_lectin"/>
    <property type="match status" value="1"/>
</dbReference>
<dbReference type="RefSeq" id="WP_191897059.1">
    <property type="nucleotide sequence ID" value="NZ_BMQD01000018.1"/>
</dbReference>
<dbReference type="InterPro" id="IPR000772">
    <property type="entry name" value="Ricin_B_lectin"/>
</dbReference>
<feature type="domain" description="Ricin B lectin" evidence="4">
    <location>
        <begin position="322"/>
        <end position="446"/>
    </location>
</feature>
<evidence type="ECO:0000313" key="6">
    <source>
        <dbReference type="Proteomes" id="UP000627984"/>
    </source>
</evidence>
<evidence type="ECO:0000256" key="2">
    <source>
        <dbReference type="ARBA" id="ARBA00022801"/>
    </source>
</evidence>
<dbReference type="InterPro" id="IPR029058">
    <property type="entry name" value="AB_hydrolase_fold"/>
</dbReference>
<dbReference type="GO" id="GO:0005576">
    <property type="term" value="C:extracellular region"/>
    <property type="evidence" value="ECO:0007669"/>
    <property type="project" value="InterPro"/>
</dbReference>
<dbReference type="PROSITE" id="PS50231">
    <property type="entry name" value="RICIN_B_LECTIN"/>
    <property type="match status" value="1"/>
</dbReference>
<reference evidence="5" key="1">
    <citation type="journal article" date="2014" name="Int. J. Syst. Evol. Microbiol.">
        <title>Complete genome sequence of Corynebacterium casei LMG S-19264T (=DSM 44701T), isolated from a smear-ripened cheese.</title>
        <authorList>
            <consortium name="US DOE Joint Genome Institute (JGI-PGF)"/>
            <person name="Walter F."/>
            <person name="Albersmeier A."/>
            <person name="Kalinowski J."/>
            <person name="Ruckert C."/>
        </authorList>
    </citation>
    <scope>NUCLEOTIDE SEQUENCE</scope>
    <source>
        <strain evidence="5">JCM 3093</strain>
    </source>
</reference>
<dbReference type="CDD" id="cd23418">
    <property type="entry name" value="beta-trefoil_Ricin_XLN-like"/>
    <property type="match status" value="1"/>
</dbReference>
<reference evidence="5" key="2">
    <citation type="submission" date="2022-09" db="EMBL/GenBank/DDBJ databases">
        <authorList>
            <person name="Sun Q."/>
            <person name="Ohkuma M."/>
        </authorList>
    </citation>
    <scope>NUCLEOTIDE SEQUENCE</scope>
    <source>
        <strain evidence="5">JCM 3093</strain>
    </source>
</reference>
<dbReference type="AlphaFoldDB" id="A0AA37BLE7"/>
<dbReference type="InterPro" id="IPR050955">
    <property type="entry name" value="Plant_Biomass_Hydrol_Est"/>
</dbReference>
<feature type="region of interest" description="Disordered" evidence="3">
    <location>
        <begin position="304"/>
        <end position="324"/>
    </location>
</feature>
<dbReference type="InterPro" id="IPR035992">
    <property type="entry name" value="Ricin_B-like_lectins"/>
</dbReference>
<evidence type="ECO:0000259" key="4">
    <source>
        <dbReference type="SMART" id="SM00458"/>
    </source>
</evidence>
<evidence type="ECO:0000313" key="5">
    <source>
        <dbReference type="EMBL" id="GGK86251.1"/>
    </source>
</evidence>
<dbReference type="Gene3D" id="2.80.10.50">
    <property type="match status" value="1"/>
</dbReference>
<dbReference type="PANTHER" id="PTHR43037:SF5">
    <property type="entry name" value="FERULOYL ESTERASE"/>
    <property type="match status" value="1"/>
</dbReference>
<evidence type="ECO:0000256" key="1">
    <source>
        <dbReference type="ARBA" id="ARBA00022729"/>
    </source>
</evidence>
<dbReference type="Pfam" id="PF10503">
    <property type="entry name" value="Esterase_PHB"/>
    <property type="match status" value="1"/>
</dbReference>
<comment type="caution">
    <text evidence="5">The sequence shown here is derived from an EMBL/GenBank/DDBJ whole genome shotgun (WGS) entry which is preliminary data.</text>
</comment>
<protein>
    <recommendedName>
        <fullName evidence="4">Ricin B lectin domain-containing protein</fullName>
    </recommendedName>
</protein>
<dbReference type="Gene3D" id="3.40.50.1820">
    <property type="entry name" value="alpha/beta hydrolase"/>
    <property type="match status" value="1"/>
</dbReference>
<dbReference type="SUPFAM" id="SSF50370">
    <property type="entry name" value="Ricin B-like lectins"/>
    <property type="match status" value="1"/>
</dbReference>
<keyword evidence="1" id="KW-0732">Signal</keyword>
<feature type="compositionally biased region" description="Pro residues" evidence="3">
    <location>
        <begin position="308"/>
        <end position="318"/>
    </location>
</feature>
<dbReference type="GO" id="GO:0016787">
    <property type="term" value="F:hydrolase activity"/>
    <property type="evidence" value="ECO:0007669"/>
    <property type="project" value="UniProtKB-KW"/>
</dbReference>